<evidence type="ECO:0000313" key="2">
    <source>
        <dbReference type="EMBL" id="RYV52300.1"/>
    </source>
</evidence>
<sequence length="142" mass="14525">MNILYTAEALATGEGRNGRTRTSDGRLDLELALPKEMGGSGEGTNPEQLFAAGYAACFHSALQLVARAAGANVADSAVGAQVGIGPSASGGFALAITLEVSLPHLPRAEALALTEQAHQVCPYSNATRGNVEVTLSVTDEDD</sequence>
<dbReference type="EMBL" id="SDWW01000006">
    <property type="protein sequence ID" value="RYV52300.1"/>
    <property type="molecule type" value="Genomic_DNA"/>
</dbReference>
<comment type="similarity">
    <text evidence="1">Belongs to the OsmC/Ohr family.</text>
</comment>
<dbReference type="OrthoDB" id="9797508at2"/>
<dbReference type="PANTHER" id="PTHR33797">
    <property type="entry name" value="ORGANIC HYDROPEROXIDE RESISTANCE PROTEIN-LIKE"/>
    <property type="match status" value="1"/>
</dbReference>
<dbReference type="Gene3D" id="2.20.25.10">
    <property type="match status" value="1"/>
</dbReference>
<dbReference type="AlphaFoldDB" id="A0A4Q5N2D6"/>
<dbReference type="NCBIfam" id="TIGR03561">
    <property type="entry name" value="organ_hyd_perox"/>
    <property type="match status" value="1"/>
</dbReference>
<dbReference type="Gene3D" id="3.30.300.20">
    <property type="match status" value="1"/>
</dbReference>
<proteinExistence type="inferred from homology"/>
<dbReference type="Pfam" id="PF02566">
    <property type="entry name" value="OsmC"/>
    <property type="match status" value="1"/>
</dbReference>
<protein>
    <submittedName>
        <fullName evidence="2">Organic hydroperoxide resistance protein</fullName>
    </submittedName>
</protein>
<dbReference type="InterPro" id="IPR015946">
    <property type="entry name" value="KH_dom-like_a/b"/>
</dbReference>
<accession>A0A4Q5N2D6</accession>
<reference evidence="2 3" key="1">
    <citation type="submission" date="2019-01" db="EMBL/GenBank/DDBJ databases">
        <title>Novel species of Cellulomonas.</title>
        <authorList>
            <person name="Liu Q."/>
            <person name="Xin Y.-H."/>
        </authorList>
    </citation>
    <scope>NUCLEOTIDE SEQUENCE [LARGE SCALE GENOMIC DNA]</scope>
    <source>
        <strain evidence="2 3">HLT2-17</strain>
    </source>
</reference>
<dbReference type="RefSeq" id="WP_130101298.1">
    <property type="nucleotide sequence ID" value="NZ_SDWW01000006.1"/>
</dbReference>
<evidence type="ECO:0000313" key="3">
    <source>
        <dbReference type="Proteomes" id="UP000293764"/>
    </source>
</evidence>
<keyword evidence="3" id="KW-1185">Reference proteome</keyword>
<dbReference type="InterPro" id="IPR003718">
    <property type="entry name" value="OsmC/Ohr_fam"/>
</dbReference>
<name>A0A4Q5N2D6_9MICO</name>
<gene>
    <name evidence="2" type="ORF">EUA98_03570</name>
</gene>
<dbReference type="PANTHER" id="PTHR33797:SF2">
    <property type="entry name" value="ORGANIC HYDROPEROXIDE RESISTANCE PROTEIN-LIKE"/>
    <property type="match status" value="1"/>
</dbReference>
<evidence type="ECO:0000256" key="1">
    <source>
        <dbReference type="ARBA" id="ARBA00007378"/>
    </source>
</evidence>
<organism evidence="2 3">
    <name type="scientific">Pengzhenrongella frigida</name>
    <dbReference type="NCBI Taxonomy" id="1259133"/>
    <lineage>
        <taxon>Bacteria</taxon>
        <taxon>Bacillati</taxon>
        <taxon>Actinomycetota</taxon>
        <taxon>Actinomycetes</taxon>
        <taxon>Micrococcales</taxon>
        <taxon>Pengzhenrongella</taxon>
    </lineage>
</organism>
<dbReference type="InterPro" id="IPR036102">
    <property type="entry name" value="OsmC/Ohrsf"/>
</dbReference>
<dbReference type="Proteomes" id="UP000293764">
    <property type="component" value="Unassembled WGS sequence"/>
</dbReference>
<dbReference type="InterPro" id="IPR019953">
    <property type="entry name" value="OHR"/>
</dbReference>
<dbReference type="SUPFAM" id="SSF82784">
    <property type="entry name" value="OsmC-like"/>
    <property type="match status" value="1"/>
</dbReference>
<comment type="caution">
    <text evidence="2">The sequence shown here is derived from an EMBL/GenBank/DDBJ whole genome shotgun (WGS) entry which is preliminary data.</text>
</comment>
<dbReference type="GO" id="GO:0006979">
    <property type="term" value="P:response to oxidative stress"/>
    <property type="evidence" value="ECO:0007669"/>
    <property type="project" value="InterPro"/>
</dbReference>